<feature type="region of interest" description="Disordered" evidence="1">
    <location>
        <begin position="171"/>
        <end position="194"/>
    </location>
</feature>
<dbReference type="OrthoDB" id="5188840at2"/>
<dbReference type="NCBIfam" id="NF038123">
    <property type="entry name" value="NF038123_dom"/>
    <property type="match status" value="1"/>
</dbReference>
<protein>
    <recommendedName>
        <fullName evidence="2">Spondin domain-containing protein</fullName>
    </recommendedName>
</protein>
<proteinExistence type="predicted"/>
<dbReference type="RefSeq" id="WP_006230504.1">
    <property type="nucleotide sequence ID" value="NZ_CH724134.1"/>
</dbReference>
<dbReference type="AlphaFoldDB" id="Q1Z655"/>
<comment type="caution">
    <text evidence="3">The sequence shown here is derived from an EMBL/GenBank/DDBJ whole genome shotgun (WGS) entry which is preliminary data.</text>
</comment>
<dbReference type="InterPro" id="IPR009465">
    <property type="entry name" value="Spondin_N"/>
</dbReference>
<dbReference type="PROSITE" id="PS51257">
    <property type="entry name" value="PROKAR_LIPOPROTEIN"/>
    <property type="match status" value="1"/>
</dbReference>
<dbReference type="InterPro" id="IPR038678">
    <property type="entry name" value="Spondin_N_sf"/>
</dbReference>
<evidence type="ECO:0000259" key="2">
    <source>
        <dbReference type="Pfam" id="PF06468"/>
    </source>
</evidence>
<organism evidence="3 4">
    <name type="scientific">Photobacterium profundum 3TCK</name>
    <dbReference type="NCBI Taxonomy" id="314280"/>
    <lineage>
        <taxon>Bacteria</taxon>
        <taxon>Pseudomonadati</taxon>
        <taxon>Pseudomonadota</taxon>
        <taxon>Gammaproteobacteria</taxon>
        <taxon>Vibrionales</taxon>
        <taxon>Vibrionaceae</taxon>
        <taxon>Photobacterium</taxon>
    </lineage>
</organism>
<reference evidence="3 4" key="1">
    <citation type="submission" date="2006-03" db="EMBL/GenBank/DDBJ databases">
        <authorList>
            <person name="Bartlett D.H."/>
            <person name="Valle G."/>
            <person name="Lauro F.M."/>
            <person name="Vezzi A."/>
            <person name="Simonato F."/>
            <person name="Eloe E."/>
            <person name="Vitulo N."/>
            <person name="Stratton T.K."/>
            <person name="D'angelo M."/>
            <person name="Ferriera S."/>
            <person name="Johnson J."/>
            <person name="Kravitz S."/>
            <person name="Beeson K."/>
            <person name="Sutton G."/>
            <person name="Rogers Y."/>
            <person name="Friedman R."/>
            <person name="Frazier M."/>
            <person name="Venter J.C."/>
        </authorList>
    </citation>
    <scope>NUCLEOTIDE SEQUENCE [LARGE SCALE GENOMIC DNA]</scope>
    <source>
        <strain evidence="3 4">3TCK</strain>
    </source>
</reference>
<sequence>MKFRLIAIAVGASLLVGCHDDDHNIIDDNNDDTTQTTRSYTVTVKNLTPNQPLSPLAVLAHNDQYRLFSVGEAASDGLEILAESGDNSSILAEKEMNTNVGYSFSGTGVVLPGNSDTITFTIDPTQASLVSVASMLVNTNDGFVGETQLDLTSLAVGASLNMNMAVWDSGTENNDESAASIPGPAAGGEGFNSARDDNNRVSFHAGVISLDDGLATSVLNATHRFLNPGAQLSITRTE</sequence>
<dbReference type="Pfam" id="PF06468">
    <property type="entry name" value="Spond_N"/>
    <property type="match status" value="1"/>
</dbReference>
<evidence type="ECO:0000313" key="3">
    <source>
        <dbReference type="EMBL" id="EAS43989.1"/>
    </source>
</evidence>
<evidence type="ECO:0000313" key="4">
    <source>
        <dbReference type="Proteomes" id="UP000003789"/>
    </source>
</evidence>
<dbReference type="HOGENOM" id="CLU_097554_0_0_6"/>
<gene>
    <name evidence="3" type="ORF">P3TCK_12411</name>
</gene>
<dbReference type="Proteomes" id="UP000003789">
    <property type="component" value="Unassembled WGS sequence"/>
</dbReference>
<name>Q1Z655_9GAMM</name>
<feature type="domain" description="Spondin" evidence="2">
    <location>
        <begin position="53"/>
        <end position="173"/>
    </location>
</feature>
<evidence type="ECO:0000256" key="1">
    <source>
        <dbReference type="SAM" id="MobiDB-lite"/>
    </source>
</evidence>
<dbReference type="Gene3D" id="2.60.40.2130">
    <property type="entry name" value="F-spondin domain"/>
    <property type="match status" value="1"/>
</dbReference>
<accession>Q1Z655</accession>
<dbReference type="EMBL" id="AAPH01000007">
    <property type="protein sequence ID" value="EAS43989.1"/>
    <property type="molecule type" value="Genomic_DNA"/>
</dbReference>